<comment type="caution">
    <text evidence="2">The sequence shown here is derived from an EMBL/GenBank/DDBJ whole genome shotgun (WGS) entry which is preliminary data.</text>
</comment>
<reference evidence="2 3" key="1">
    <citation type="journal article" name="Sci. Rep.">
        <title>Telomere-to-telomere assembled and centromere annotated genomes of the two main subspecies of the button mushroom Agaricus bisporus reveal especially polymorphic chromosome ends.</title>
        <authorList>
            <person name="Sonnenberg A.S.M."/>
            <person name="Sedaghat-Telgerd N."/>
            <person name="Lavrijssen B."/>
            <person name="Ohm R.A."/>
            <person name="Hendrickx P.M."/>
            <person name="Scholtmeijer K."/>
            <person name="Baars J.J.P."/>
            <person name="van Peer A."/>
        </authorList>
    </citation>
    <scope>NUCLEOTIDE SEQUENCE [LARGE SCALE GENOMIC DNA]</scope>
    <source>
        <strain evidence="2 3">H119_p4</strain>
    </source>
</reference>
<dbReference type="AlphaFoldDB" id="A0A8H7C4X8"/>
<protein>
    <submittedName>
        <fullName evidence="2">Uncharacterized protein</fullName>
    </submittedName>
</protein>
<organism evidence="2 3">
    <name type="scientific">Agaricus bisporus var. burnettii</name>
    <dbReference type="NCBI Taxonomy" id="192524"/>
    <lineage>
        <taxon>Eukaryota</taxon>
        <taxon>Fungi</taxon>
        <taxon>Dikarya</taxon>
        <taxon>Basidiomycota</taxon>
        <taxon>Agaricomycotina</taxon>
        <taxon>Agaricomycetes</taxon>
        <taxon>Agaricomycetidae</taxon>
        <taxon>Agaricales</taxon>
        <taxon>Agaricineae</taxon>
        <taxon>Agaricaceae</taxon>
        <taxon>Agaricus</taxon>
    </lineage>
</organism>
<gene>
    <name evidence="2" type="ORF">Agabi119p4_8945</name>
</gene>
<evidence type="ECO:0000313" key="3">
    <source>
        <dbReference type="Proteomes" id="UP000629468"/>
    </source>
</evidence>
<feature type="region of interest" description="Disordered" evidence="1">
    <location>
        <begin position="1"/>
        <end position="135"/>
    </location>
</feature>
<dbReference type="Proteomes" id="UP000629468">
    <property type="component" value="Unassembled WGS sequence"/>
</dbReference>
<name>A0A8H7C4X8_AGABI</name>
<sequence length="135" mass="13998">MTAKDETSPDLKSVSIKARVGSTRTSGSSKAGATAVESSASHSGNKDDADEAENNAIELTSEDGCIARDEKEIYEAEGFEKKDYVGSEGGTPPRGASEAPSTPAVDADSEDSDAAVIIPSSRGQRAPARKKRHAD</sequence>
<accession>A0A8H7C4X8</accession>
<feature type="compositionally biased region" description="Polar residues" evidence="1">
    <location>
        <begin position="22"/>
        <end position="43"/>
    </location>
</feature>
<proteinExistence type="predicted"/>
<feature type="compositionally biased region" description="Basic and acidic residues" evidence="1">
    <location>
        <begin position="65"/>
        <end position="85"/>
    </location>
</feature>
<evidence type="ECO:0000313" key="2">
    <source>
        <dbReference type="EMBL" id="KAF7762352.1"/>
    </source>
</evidence>
<evidence type="ECO:0000256" key="1">
    <source>
        <dbReference type="SAM" id="MobiDB-lite"/>
    </source>
</evidence>
<dbReference type="EMBL" id="JABXXO010000012">
    <property type="protein sequence ID" value="KAF7762352.1"/>
    <property type="molecule type" value="Genomic_DNA"/>
</dbReference>